<dbReference type="InterPro" id="IPR053202">
    <property type="entry name" value="EGF_Rcpt_Signaling_Reg"/>
</dbReference>
<keyword evidence="1" id="KW-0812">Transmembrane</keyword>
<dbReference type="GO" id="GO:0006888">
    <property type="term" value="P:endoplasmic reticulum to Golgi vesicle-mediated transport"/>
    <property type="evidence" value="ECO:0007669"/>
    <property type="project" value="TreeGrafter"/>
</dbReference>
<evidence type="ECO:0000259" key="2">
    <source>
        <dbReference type="Pfam" id="PF05050"/>
    </source>
</evidence>
<feature type="transmembrane region" description="Helical" evidence="1">
    <location>
        <begin position="12"/>
        <end position="32"/>
    </location>
</feature>
<proteinExistence type="predicted"/>
<protein>
    <recommendedName>
        <fullName evidence="2">Methyltransferase FkbM domain-containing protein</fullName>
    </recommendedName>
</protein>
<dbReference type="GO" id="GO:0005789">
    <property type="term" value="C:endoplasmic reticulum membrane"/>
    <property type="evidence" value="ECO:0007669"/>
    <property type="project" value="TreeGrafter"/>
</dbReference>
<dbReference type="PANTHER" id="PTHR34009">
    <property type="entry name" value="PROTEIN STAR"/>
    <property type="match status" value="1"/>
</dbReference>
<dbReference type="SUPFAM" id="SSF53335">
    <property type="entry name" value="S-adenosyl-L-methionine-dependent methyltransferases"/>
    <property type="match status" value="1"/>
</dbReference>
<keyword evidence="1" id="KW-0472">Membrane</keyword>
<sequence>MGICFKMTNLTALKLISVILVVHSMALYGLLFQHKDNHQKIKDVDLSHWKLLDALNTSHPFGKTSVKLVNAILTSYRDDLRRKLEKLISRKVYSRDPELVSLVKDFMDPPSRHMVKPVRKIVETPQSVETLKLLKGMRKGFFVEVGALDGERSSNTLFLEQRRGWTGLLIEMDPYYYTQLMGKSRHCWSINACISPYRYPVQMQIKEASGGTGRVIKVNDNQEATRKRPRTQNIPCFPMETMLLALNQTRIDYFSLDVEGVELEVLQTVPFDKLDISVLSVEYVHGEKNKTAYKKLMSEKGYEVHRDIHLHKPEISLYVDDFIFVKNDFKSSQKGLNDNRS</sequence>
<feature type="domain" description="Methyltransferase FkbM" evidence="2">
    <location>
        <begin position="144"/>
        <end position="302"/>
    </location>
</feature>
<dbReference type="InterPro" id="IPR006342">
    <property type="entry name" value="FkbM_mtfrase"/>
</dbReference>
<dbReference type="Proteomes" id="UP001208570">
    <property type="component" value="Unassembled WGS sequence"/>
</dbReference>
<dbReference type="Pfam" id="PF05050">
    <property type="entry name" value="Methyltransf_21"/>
    <property type="match status" value="1"/>
</dbReference>
<dbReference type="PANTHER" id="PTHR34009:SF2">
    <property type="entry name" value="PROTEIN STAR"/>
    <property type="match status" value="1"/>
</dbReference>
<name>A0AAD9J7D2_9ANNE</name>
<keyword evidence="1" id="KW-1133">Transmembrane helix</keyword>
<reference evidence="3" key="1">
    <citation type="journal article" date="2023" name="Mol. Biol. Evol.">
        <title>Third-Generation Sequencing Reveals the Adaptive Role of the Epigenome in Three Deep-Sea Polychaetes.</title>
        <authorList>
            <person name="Perez M."/>
            <person name="Aroh O."/>
            <person name="Sun Y."/>
            <person name="Lan Y."/>
            <person name="Juniper S.K."/>
            <person name="Young C.R."/>
            <person name="Angers B."/>
            <person name="Qian P.Y."/>
        </authorList>
    </citation>
    <scope>NUCLEOTIDE SEQUENCE</scope>
    <source>
        <strain evidence="3">P08H-3</strain>
    </source>
</reference>
<dbReference type="AlphaFoldDB" id="A0AAD9J7D2"/>
<dbReference type="GO" id="GO:0031902">
    <property type="term" value="C:late endosome membrane"/>
    <property type="evidence" value="ECO:0007669"/>
    <property type="project" value="TreeGrafter"/>
</dbReference>
<dbReference type="Gene3D" id="3.40.50.150">
    <property type="entry name" value="Vaccinia Virus protein VP39"/>
    <property type="match status" value="1"/>
</dbReference>
<dbReference type="GO" id="GO:0005886">
    <property type="term" value="C:plasma membrane"/>
    <property type="evidence" value="ECO:0007669"/>
    <property type="project" value="TreeGrafter"/>
</dbReference>
<evidence type="ECO:0000313" key="3">
    <source>
        <dbReference type="EMBL" id="KAK2147557.1"/>
    </source>
</evidence>
<comment type="caution">
    <text evidence="3">The sequence shown here is derived from an EMBL/GenBank/DDBJ whole genome shotgun (WGS) entry which is preliminary data.</text>
</comment>
<evidence type="ECO:0000313" key="4">
    <source>
        <dbReference type="Proteomes" id="UP001208570"/>
    </source>
</evidence>
<gene>
    <name evidence="3" type="ORF">LSH36_547g02016</name>
</gene>
<dbReference type="InterPro" id="IPR029063">
    <property type="entry name" value="SAM-dependent_MTases_sf"/>
</dbReference>
<dbReference type="GO" id="GO:0005794">
    <property type="term" value="C:Golgi apparatus"/>
    <property type="evidence" value="ECO:0007669"/>
    <property type="project" value="TreeGrafter"/>
</dbReference>
<organism evidence="3 4">
    <name type="scientific">Paralvinella palmiformis</name>
    <dbReference type="NCBI Taxonomy" id="53620"/>
    <lineage>
        <taxon>Eukaryota</taxon>
        <taxon>Metazoa</taxon>
        <taxon>Spiralia</taxon>
        <taxon>Lophotrochozoa</taxon>
        <taxon>Annelida</taxon>
        <taxon>Polychaeta</taxon>
        <taxon>Sedentaria</taxon>
        <taxon>Canalipalpata</taxon>
        <taxon>Terebellida</taxon>
        <taxon>Terebelliformia</taxon>
        <taxon>Alvinellidae</taxon>
        <taxon>Paralvinella</taxon>
    </lineage>
</organism>
<keyword evidence="4" id="KW-1185">Reference proteome</keyword>
<accession>A0AAD9J7D2</accession>
<dbReference type="EMBL" id="JAODUP010000547">
    <property type="protein sequence ID" value="KAK2147557.1"/>
    <property type="molecule type" value="Genomic_DNA"/>
</dbReference>
<evidence type="ECO:0000256" key="1">
    <source>
        <dbReference type="SAM" id="Phobius"/>
    </source>
</evidence>
<dbReference type="GO" id="GO:0016197">
    <property type="term" value="P:endosomal transport"/>
    <property type="evidence" value="ECO:0007669"/>
    <property type="project" value="TreeGrafter"/>
</dbReference>